<dbReference type="InterPro" id="IPR052343">
    <property type="entry name" value="Retrotransposon-Effector_Assoc"/>
</dbReference>
<accession>A0A2K3P0M6</accession>
<protein>
    <submittedName>
        <fullName evidence="1">Cysteine-rich receptor-like protein kinase</fullName>
    </submittedName>
</protein>
<dbReference type="PANTHER" id="PTHR46890:SF48">
    <property type="entry name" value="RNA-DIRECTED DNA POLYMERASE"/>
    <property type="match status" value="1"/>
</dbReference>
<evidence type="ECO:0000313" key="1">
    <source>
        <dbReference type="EMBL" id="PNY08829.1"/>
    </source>
</evidence>
<dbReference type="PANTHER" id="PTHR46890">
    <property type="entry name" value="NON-LTR RETROLELEMENT REVERSE TRANSCRIPTASE-LIKE PROTEIN-RELATED"/>
    <property type="match status" value="1"/>
</dbReference>
<keyword evidence="1" id="KW-0808">Transferase</keyword>
<keyword evidence="1" id="KW-0418">Kinase</keyword>
<dbReference type="GO" id="GO:0016301">
    <property type="term" value="F:kinase activity"/>
    <property type="evidence" value="ECO:0007669"/>
    <property type="project" value="UniProtKB-KW"/>
</dbReference>
<keyword evidence="1" id="KW-0675">Receptor</keyword>
<dbReference type="EMBL" id="ASHM01002764">
    <property type="protein sequence ID" value="PNY08829.1"/>
    <property type="molecule type" value="Genomic_DNA"/>
</dbReference>
<name>A0A2K3P0M6_TRIPR</name>
<dbReference type="Proteomes" id="UP000236291">
    <property type="component" value="Unassembled WGS sequence"/>
</dbReference>
<reference evidence="1 2" key="1">
    <citation type="journal article" date="2014" name="Am. J. Bot.">
        <title>Genome assembly and annotation for red clover (Trifolium pratense; Fabaceae).</title>
        <authorList>
            <person name="Istvanek J."/>
            <person name="Jaros M."/>
            <person name="Krenek A."/>
            <person name="Repkova J."/>
        </authorList>
    </citation>
    <scope>NUCLEOTIDE SEQUENCE [LARGE SCALE GENOMIC DNA]</scope>
    <source>
        <strain evidence="2">cv. Tatra</strain>
        <tissue evidence="1">Young leaves</tissue>
    </source>
</reference>
<comment type="caution">
    <text evidence="1">The sequence shown here is derived from an EMBL/GenBank/DDBJ whole genome shotgun (WGS) entry which is preliminary data.</text>
</comment>
<proteinExistence type="predicted"/>
<dbReference type="AlphaFoldDB" id="A0A2K3P0M6"/>
<sequence length="633" mass="72706">MSSRRRVNTLSHIVVNDVVIKRVPGIREAVFNHFRSVRVARPSIANLQFNSIIEADAYYLERPFDEEEVKQAVWECDNFKSPGPDGINFGFIKDLWADIKGDFMRFLLEFYSNGRLVKGSNYTLIVLITKVENPQRIADYRPISLVGCMYKVLAKVLANRLKSVIGKVTSETQSTFVKDRQILDGILIANEVVDDAMQWIMTCVSTATVSMLVNGSSTNEFTSIDTSLFKGYRVGTKANSLVYISHLQFADDTLIVGEKSWANIRVLKANLTLFELISGLKVNFHKSILVGVNIAEAWLRDAASVLNCKLGHIPFLYLGLPIGGNANRNSFWSSLVDKIRCKLSLWKSRYLSMGGRLEPESLWFKVLAAKYEMRDVGGNKTSSWWKDINSIRFGNDVGVGSWFGDNVVKRLGDGEKTLFWKDNWVDGTSLKSQFGRLYDLCLDKKVTVVDMRRLGWELGGNEWRWRRRLFAWEEQLWGDCCTIVANVVLQFDSPDVWEWIPDHDTCYLVGGAYHPLTHMYPREMSPYNDLIWNKLVPSKVSTFAWRFINDRYSSSIFELPRFWCGLECHHFWLGITCVLPDNAMLLASQFSRNDKVFNGKRATIDRLIFTINFQAWWWFQARKKGFCIGLNTR</sequence>
<organism evidence="1 2">
    <name type="scientific">Trifolium pratense</name>
    <name type="common">Red clover</name>
    <dbReference type="NCBI Taxonomy" id="57577"/>
    <lineage>
        <taxon>Eukaryota</taxon>
        <taxon>Viridiplantae</taxon>
        <taxon>Streptophyta</taxon>
        <taxon>Embryophyta</taxon>
        <taxon>Tracheophyta</taxon>
        <taxon>Spermatophyta</taxon>
        <taxon>Magnoliopsida</taxon>
        <taxon>eudicotyledons</taxon>
        <taxon>Gunneridae</taxon>
        <taxon>Pentapetalae</taxon>
        <taxon>rosids</taxon>
        <taxon>fabids</taxon>
        <taxon>Fabales</taxon>
        <taxon>Fabaceae</taxon>
        <taxon>Papilionoideae</taxon>
        <taxon>50 kb inversion clade</taxon>
        <taxon>NPAAA clade</taxon>
        <taxon>Hologalegina</taxon>
        <taxon>IRL clade</taxon>
        <taxon>Trifolieae</taxon>
        <taxon>Trifolium</taxon>
    </lineage>
</organism>
<dbReference type="STRING" id="57577.A0A2K3P0M6"/>
<reference evidence="1 2" key="2">
    <citation type="journal article" date="2017" name="Front. Plant Sci.">
        <title>Gene Classification and Mining of Molecular Markers Useful in Red Clover (Trifolium pratense) Breeding.</title>
        <authorList>
            <person name="Istvanek J."/>
            <person name="Dluhosova J."/>
            <person name="Dluhos P."/>
            <person name="Patkova L."/>
            <person name="Nedelnik J."/>
            <person name="Repkova J."/>
        </authorList>
    </citation>
    <scope>NUCLEOTIDE SEQUENCE [LARGE SCALE GENOMIC DNA]</scope>
    <source>
        <strain evidence="2">cv. Tatra</strain>
        <tissue evidence="1">Young leaves</tissue>
    </source>
</reference>
<gene>
    <name evidence="1" type="ORF">L195_g005366</name>
</gene>
<evidence type="ECO:0000313" key="2">
    <source>
        <dbReference type="Proteomes" id="UP000236291"/>
    </source>
</evidence>